<dbReference type="InterPro" id="IPR050173">
    <property type="entry name" value="ABC_transporter_C-like"/>
</dbReference>
<gene>
    <name evidence="10" type="ORF">LWI28_017759</name>
</gene>
<keyword evidence="5" id="KW-0067">ATP-binding</keyword>
<dbReference type="PANTHER" id="PTHR24223">
    <property type="entry name" value="ATP-BINDING CASSETTE SUB-FAMILY C"/>
    <property type="match status" value="1"/>
</dbReference>
<dbReference type="Pfam" id="PF00664">
    <property type="entry name" value="ABC_membrane"/>
    <property type="match status" value="1"/>
</dbReference>
<dbReference type="EMBL" id="JAJSOW010000106">
    <property type="protein sequence ID" value="KAI9161471.1"/>
    <property type="molecule type" value="Genomic_DNA"/>
</dbReference>
<keyword evidence="11" id="KW-1185">Reference proteome</keyword>
<evidence type="ECO:0000256" key="7">
    <source>
        <dbReference type="ARBA" id="ARBA00023136"/>
    </source>
</evidence>
<organism evidence="10 11">
    <name type="scientific">Acer negundo</name>
    <name type="common">Box elder</name>
    <dbReference type="NCBI Taxonomy" id="4023"/>
    <lineage>
        <taxon>Eukaryota</taxon>
        <taxon>Viridiplantae</taxon>
        <taxon>Streptophyta</taxon>
        <taxon>Embryophyta</taxon>
        <taxon>Tracheophyta</taxon>
        <taxon>Spermatophyta</taxon>
        <taxon>Magnoliopsida</taxon>
        <taxon>eudicotyledons</taxon>
        <taxon>Gunneridae</taxon>
        <taxon>Pentapetalae</taxon>
        <taxon>rosids</taxon>
        <taxon>malvids</taxon>
        <taxon>Sapindales</taxon>
        <taxon>Sapindaceae</taxon>
        <taxon>Hippocastanoideae</taxon>
        <taxon>Acereae</taxon>
        <taxon>Acer</taxon>
    </lineage>
</organism>
<keyword evidence="4" id="KW-0547">Nucleotide-binding</keyword>
<name>A0AAD5NJR0_ACENE</name>
<evidence type="ECO:0000256" key="4">
    <source>
        <dbReference type="ARBA" id="ARBA00022741"/>
    </source>
</evidence>
<evidence type="ECO:0000256" key="2">
    <source>
        <dbReference type="ARBA" id="ARBA00022448"/>
    </source>
</evidence>
<dbReference type="AlphaFoldDB" id="A0AAD5NJR0"/>
<evidence type="ECO:0000256" key="1">
    <source>
        <dbReference type="ARBA" id="ARBA00004141"/>
    </source>
</evidence>
<feature type="transmembrane region" description="Helical" evidence="8">
    <location>
        <begin position="113"/>
        <end position="137"/>
    </location>
</feature>
<evidence type="ECO:0000313" key="10">
    <source>
        <dbReference type="EMBL" id="KAI9161471.1"/>
    </source>
</evidence>
<dbReference type="InterPro" id="IPR044746">
    <property type="entry name" value="ABCC_6TM_D1"/>
</dbReference>
<feature type="transmembrane region" description="Helical" evidence="8">
    <location>
        <begin position="238"/>
        <end position="266"/>
    </location>
</feature>
<reference evidence="10" key="2">
    <citation type="submission" date="2023-02" db="EMBL/GenBank/DDBJ databases">
        <authorList>
            <person name="Swenson N.G."/>
            <person name="Wegrzyn J.L."/>
            <person name="Mcevoy S.L."/>
        </authorList>
    </citation>
    <scope>NUCLEOTIDE SEQUENCE</scope>
    <source>
        <strain evidence="10">91603</strain>
        <tissue evidence="10">Leaf</tissue>
    </source>
</reference>
<feature type="domain" description="ABC transmembrane type-1" evidence="9">
    <location>
        <begin position="113"/>
        <end position="347"/>
    </location>
</feature>
<proteinExistence type="predicted"/>
<reference evidence="10" key="1">
    <citation type="journal article" date="2022" name="Plant J.">
        <title>Strategies of tolerance reflected in two North American maple genomes.</title>
        <authorList>
            <person name="McEvoy S.L."/>
            <person name="Sezen U.U."/>
            <person name="Trouern-Trend A."/>
            <person name="McMahon S.M."/>
            <person name="Schaberg P.G."/>
            <person name="Yang J."/>
            <person name="Wegrzyn J.L."/>
            <person name="Swenson N.G."/>
        </authorList>
    </citation>
    <scope>NUCLEOTIDE SEQUENCE</scope>
    <source>
        <strain evidence="10">91603</strain>
    </source>
</reference>
<dbReference type="InterPro" id="IPR036640">
    <property type="entry name" value="ABC1_TM_sf"/>
</dbReference>
<dbReference type="GO" id="GO:0140359">
    <property type="term" value="F:ABC-type transporter activity"/>
    <property type="evidence" value="ECO:0007669"/>
    <property type="project" value="InterPro"/>
</dbReference>
<dbReference type="PANTHER" id="PTHR24223:SF108">
    <property type="entry name" value="ABC TRANSPORTER C FAMILY MEMBER 8"/>
    <property type="match status" value="1"/>
</dbReference>
<dbReference type="CDD" id="cd18579">
    <property type="entry name" value="ABC_6TM_ABCC_D1"/>
    <property type="match status" value="1"/>
</dbReference>
<protein>
    <recommendedName>
        <fullName evidence="9">ABC transmembrane type-1 domain-containing protein</fullName>
    </recommendedName>
</protein>
<evidence type="ECO:0000259" key="9">
    <source>
        <dbReference type="PROSITE" id="PS50929"/>
    </source>
</evidence>
<dbReference type="Gene3D" id="1.20.1560.10">
    <property type="entry name" value="ABC transporter type 1, transmembrane domain"/>
    <property type="match status" value="1"/>
</dbReference>
<sequence>MIDMTKMFESILSTASGLSLPVTTEIFVCIIGRKVSKAMYYLDDAIDVVKLLQGLATASILEDIPSLVPEDEADLAYQKFAYAWDSLVREKKSNDTGNLVLRAIRKVYLKENIFIASCSLLRTIAVVVLPLLLYAFVNYSNRDEENLREGLAIVGCLIITKVVESLSQRHSYFDSRRSGMRMRSALMVAIYKKQLKLSSLGRKRHSTGEIVNYIAVDAYRMGEFPWWFHSTWSFTLQLFLAIAVLFGVVGLGALPGLIPLLICGLLNVPFARILQRCQSEIMIAQDERLRSTSEILNSMKIIKLQSWEEKFKNLIESRREKNLNGCLKHSLKRLMAQSCIGCLQLLSHQSSSWDVLYLKVPR</sequence>
<keyword evidence="2" id="KW-0813">Transport</keyword>
<evidence type="ECO:0000256" key="6">
    <source>
        <dbReference type="ARBA" id="ARBA00022989"/>
    </source>
</evidence>
<dbReference type="InterPro" id="IPR011527">
    <property type="entry name" value="ABC1_TM_dom"/>
</dbReference>
<accession>A0AAD5NJR0</accession>
<dbReference type="SUPFAM" id="SSF90123">
    <property type="entry name" value="ABC transporter transmembrane region"/>
    <property type="match status" value="1"/>
</dbReference>
<keyword evidence="3 8" id="KW-0812">Transmembrane</keyword>
<comment type="subcellular location">
    <subcellularLocation>
        <location evidence="1">Membrane</location>
        <topology evidence="1">Multi-pass membrane protein</topology>
    </subcellularLocation>
</comment>
<keyword evidence="6 8" id="KW-1133">Transmembrane helix</keyword>
<dbReference type="FunFam" id="1.20.1560.10:FF:000003">
    <property type="entry name" value="ABC transporter C family member 10"/>
    <property type="match status" value="1"/>
</dbReference>
<keyword evidence="7 8" id="KW-0472">Membrane</keyword>
<dbReference type="GO" id="GO:0005524">
    <property type="term" value="F:ATP binding"/>
    <property type="evidence" value="ECO:0007669"/>
    <property type="project" value="UniProtKB-KW"/>
</dbReference>
<evidence type="ECO:0000256" key="8">
    <source>
        <dbReference type="SAM" id="Phobius"/>
    </source>
</evidence>
<dbReference type="GO" id="GO:0016020">
    <property type="term" value="C:membrane"/>
    <property type="evidence" value="ECO:0007669"/>
    <property type="project" value="UniProtKB-SubCell"/>
</dbReference>
<evidence type="ECO:0000256" key="3">
    <source>
        <dbReference type="ARBA" id="ARBA00022692"/>
    </source>
</evidence>
<dbReference type="Proteomes" id="UP001064489">
    <property type="component" value="Chromosome 2"/>
</dbReference>
<evidence type="ECO:0000256" key="5">
    <source>
        <dbReference type="ARBA" id="ARBA00022840"/>
    </source>
</evidence>
<comment type="caution">
    <text evidence="10">The sequence shown here is derived from an EMBL/GenBank/DDBJ whole genome shotgun (WGS) entry which is preliminary data.</text>
</comment>
<dbReference type="PROSITE" id="PS50929">
    <property type="entry name" value="ABC_TM1F"/>
    <property type="match status" value="1"/>
</dbReference>
<evidence type="ECO:0000313" key="11">
    <source>
        <dbReference type="Proteomes" id="UP001064489"/>
    </source>
</evidence>